<evidence type="ECO:0000256" key="2">
    <source>
        <dbReference type="ARBA" id="ARBA00022741"/>
    </source>
</evidence>
<dbReference type="PROSITE" id="PS00107">
    <property type="entry name" value="PROTEIN_KINASE_ATP"/>
    <property type="match status" value="1"/>
</dbReference>
<comment type="caution">
    <text evidence="9">The sequence shown here is derived from an EMBL/GenBank/DDBJ whole genome shotgun (WGS) entry which is preliminary data.</text>
</comment>
<dbReference type="InterPro" id="IPR008271">
    <property type="entry name" value="Ser/Thr_kinase_AS"/>
</dbReference>
<dbReference type="Gene3D" id="1.10.510.10">
    <property type="entry name" value="Transferase(Phosphotransferase) domain 1"/>
    <property type="match status" value="1"/>
</dbReference>
<feature type="region of interest" description="Disordered" evidence="6">
    <location>
        <begin position="987"/>
        <end position="1038"/>
    </location>
</feature>
<feature type="domain" description="SAM" evidence="8">
    <location>
        <begin position="59"/>
        <end position="112"/>
    </location>
</feature>
<feature type="region of interest" description="Disordered" evidence="6">
    <location>
        <begin position="548"/>
        <end position="571"/>
    </location>
</feature>
<dbReference type="SUPFAM" id="SSF47769">
    <property type="entry name" value="SAM/Pointed domain"/>
    <property type="match status" value="1"/>
</dbReference>
<dbReference type="SMART" id="SM00220">
    <property type="entry name" value="S_TKc"/>
    <property type="match status" value="1"/>
</dbReference>
<feature type="region of interest" description="Disordered" evidence="6">
    <location>
        <begin position="656"/>
        <end position="702"/>
    </location>
</feature>
<dbReference type="PROSITE" id="PS50011">
    <property type="entry name" value="PROTEIN_KINASE_DOM"/>
    <property type="match status" value="1"/>
</dbReference>
<dbReference type="InterPro" id="IPR001660">
    <property type="entry name" value="SAM"/>
</dbReference>
<feature type="compositionally biased region" description="Polar residues" evidence="6">
    <location>
        <begin position="1244"/>
        <end position="1271"/>
    </location>
</feature>
<dbReference type="GO" id="GO:0004709">
    <property type="term" value="F:MAP kinase kinase kinase activity"/>
    <property type="evidence" value="ECO:0007669"/>
    <property type="project" value="UniProtKB-EC"/>
</dbReference>
<accession>A0A9W7XPH8</accession>
<evidence type="ECO:0000259" key="8">
    <source>
        <dbReference type="PROSITE" id="PS50105"/>
    </source>
</evidence>
<keyword evidence="4 5" id="KW-0067">ATP-binding</keyword>
<dbReference type="InterPro" id="IPR000719">
    <property type="entry name" value="Prot_kinase_dom"/>
</dbReference>
<feature type="domain" description="Protein kinase" evidence="7">
    <location>
        <begin position="1742"/>
        <end position="2019"/>
    </location>
</feature>
<evidence type="ECO:0000256" key="3">
    <source>
        <dbReference type="ARBA" id="ARBA00022777"/>
    </source>
</evidence>
<dbReference type="Proteomes" id="UP001145021">
    <property type="component" value="Unassembled WGS sequence"/>
</dbReference>
<feature type="compositionally biased region" description="Low complexity" evidence="6">
    <location>
        <begin position="155"/>
        <end position="168"/>
    </location>
</feature>
<feature type="compositionally biased region" description="Basic and acidic residues" evidence="6">
    <location>
        <begin position="1"/>
        <end position="12"/>
    </location>
</feature>
<dbReference type="InterPro" id="IPR013761">
    <property type="entry name" value="SAM/pointed_sf"/>
</dbReference>
<feature type="region of interest" description="Disordered" evidence="6">
    <location>
        <begin position="1551"/>
        <end position="1629"/>
    </location>
</feature>
<feature type="region of interest" description="Disordered" evidence="6">
    <location>
        <begin position="961"/>
        <end position="980"/>
    </location>
</feature>
<dbReference type="CDD" id="cd06606">
    <property type="entry name" value="STKc_MAPKKK"/>
    <property type="match status" value="1"/>
</dbReference>
<feature type="region of interest" description="Disordered" evidence="6">
    <location>
        <begin position="1207"/>
        <end position="1292"/>
    </location>
</feature>
<evidence type="ECO:0000256" key="6">
    <source>
        <dbReference type="SAM" id="MobiDB-lite"/>
    </source>
</evidence>
<feature type="compositionally biased region" description="Pro residues" evidence="6">
    <location>
        <begin position="265"/>
        <end position="276"/>
    </location>
</feature>
<feature type="compositionally biased region" description="Low complexity" evidence="6">
    <location>
        <begin position="966"/>
        <end position="980"/>
    </location>
</feature>
<feature type="compositionally biased region" description="Polar residues" evidence="6">
    <location>
        <begin position="131"/>
        <end position="144"/>
    </location>
</feature>
<feature type="region of interest" description="Disordered" evidence="6">
    <location>
        <begin position="461"/>
        <end position="530"/>
    </location>
</feature>
<keyword evidence="3 9" id="KW-0418">Kinase</keyword>
<feature type="region of interest" description="Disordered" evidence="6">
    <location>
        <begin position="131"/>
        <end position="332"/>
    </location>
</feature>
<dbReference type="InterPro" id="IPR017441">
    <property type="entry name" value="Protein_kinase_ATP_BS"/>
</dbReference>
<feature type="compositionally biased region" description="Polar residues" evidence="6">
    <location>
        <begin position="175"/>
        <end position="197"/>
    </location>
</feature>
<feature type="compositionally biased region" description="Low complexity" evidence="6">
    <location>
        <begin position="300"/>
        <end position="311"/>
    </location>
</feature>
<feature type="binding site" evidence="5">
    <location>
        <position position="1771"/>
    </location>
    <ligand>
        <name>ATP</name>
        <dbReference type="ChEBI" id="CHEBI:30616"/>
    </ligand>
</feature>
<reference evidence="9" key="1">
    <citation type="submission" date="2022-07" db="EMBL/GenBank/DDBJ databases">
        <title>Phylogenomic reconstructions and comparative analyses of Kickxellomycotina fungi.</title>
        <authorList>
            <person name="Reynolds N.K."/>
            <person name="Stajich J.E."/>
            <person name="Barry K."/>
            <person name="Grigoriev I.V."/>
            <person name="Crous P."/>
            <person name="Smith M.E."/>
        </authorList>
    </citation>
    <scope>NUCLEOTIDE SEQUENCE</scope>
    <source>
        <strain evidence="9">NBRC 105413</strain>
    </source>
</reference>
<evidence type="ECO:0000256" key="4">
    <source>
        <dbReference type="ARBA" id="ARBA00022840"/>
    </source>
</evidence>
<feature type="region of interest" description="Disordered" evidence="6">
    <location>
        <begin position="1374"/>
        <end position="1395"/>
    </location>
</feature>
<dbReference type="Gene3D" id="1.10.150.50">
    <property type="entry name" value="Transcription Factor, Ets-1"/>
    <property type="match status" value="1"/>
</dbReference>
<dbReference type="PANTHER" id="PTHR48016">
    <property type="entry name" value="MAP KINASE KINASE KINASE SSK2-RELATED-RELATED"/>
    <property type="match status" value="1"/>
</dbReference>
<feature type="compositionally biased region" description="Low complexity" evidence="6">
    <location>
        <begin position="1473"/>
        <end position="1483"/>
    </location>
</feature>
<dbReference type="PROSITE" id="PS00108">
    <property type="entry name" value="PROTEIN_KINASE_ST"/>
    <property type="match status" value="1"/>
</dbReference>
<proteinExistence type="predicted"/>
<feature type="compositionally biased region" description="Low complexity" evidence="6">
    <location>
        <begin position="1600"/>
        <end position="1613"/>
    </location>
</feature>
<feature type="region of interest" description="Disordered" evidence="6">
    <location>
        <begin position="1471"/>
        <end position="1514"/>
    </location>
</feature>
<feature type="compositionally biased region" description="Low complexity" evidence="6">
    <location>
        <begin position="244"/>
        <end position="258"/>
    </location>
</feature>
<feature type="region of interest" description="Disordered" evidence="6">
    <location>
        <begin position="869"/>
        <end position="898"/>
    </location>
</feature>
<protein>
    <submittedName>
        <fullName evidence="9">Mitogen-activated protein kinase kinase kinase</fullName>
        <ecNumber evidence="9">2.7.11.25</ecNumber>
    </submittedName>
</protein>
<gene>
    <name evidence="9" type="primary">BCK1</name>
    <name evidence="9" type="ORF">LPJ64_001704</name>
</gene>
<feature type="compositionally biased region" description="Polar residues" evidence="6">
    <location>
        <begin position="464"/>
        <end position="486"/>
    </location>
</feature>
<dbReference type="Gene3D" id="3.30.200.20">
    <property type="entry name" value="Phosphorylase Kinase, domain 1"/>
    <property type="match status" value="1"/>
</dbReference>
<name>A0A9W7XPH8_9FUNG</name>
<dbReference type="EC" id="2.7.11.25" evidence="9"/>
<dbReference type="PANTHER" id="PTHR48016:SF56">
    <property type="entry name" value="MAPKK KINASE"/>
    <property type="match status" value="1"/>
</dbReference>
<keyword evidence="2 5" id="KW-0547">Nucleotide-binding</keyword>
<feature type="compositionally biased region" description="Low complexity" evidence="6">
    <location>
        <begin position="1234"/>
        <end position="1243"/>
    </location>
</feature>
<keyword evidence="1 9" id="KW-0808">Transferase</keyword>
<sequence length="2039" mass="220980">MDGRSGRRDAHDSGSATGSAPPYPPNLRFPLATPEAQQQSFNLSSISIPVDSAGNPLPWSRDSIIQWARQNGFKKFIPAFIQHGIEGYRFYMLKLEEMREMKIPNVTMQDLIQLNAAIYRLNVACASPANRSHMTGTLRTPTLNTPTPPPPPQAPHQQQQQQQQHQQQYRPAKSVTDSSMHTVSTTQYLLPPSSSQILSRPLQPLRPPRPSWTLRRDDPQPTYVRQQVQLTSNGIVARPVRIRPQSQQQQQQQPSEPSQLHRSPQPAPSASPPVPSSVPFSINTSSAIPVPHSHNHHQQKQQQQQQQMGHQITRANGLSPHSPFQESPVVQSGERIQRFNNVPGAPKLVHHPEIDDLHALRASQATWSANTQAAIQQRPPGIHALPQQPTHYIVQRIPHMTNSSMTVPVRYHGSNQPYAFYYAPGTSAPVNAAYIYHGASNAPNTLRLSSRSFDTSADDATYVGTASNRPNQQHSLQQRPPNTAHYQTRPGIRGMFANETSSPEASRSHPSRDSLAIRPAKTNGSVSMRRTSLSPVLTALKPGNYHIANLPDHDLDDSSDTSDSSANSQQAIRSQMIHAHNCEQQQQQQPQTVSKNNLIGGRPGLPAAINTSLLHADLRHDAGQCDTGDSTITPLSVVNMLRPGLHNFVPGYFGQTNHTSDESHADGNFNRTELSGKNSKDKDEGSTVSDEDMANPIDELPSVTLREITTGIMVLDAESIDGGSDQEDPISSAVADEHFDLVENAADIDSKAKRPVDGSELLVFDAEEIDDTRDLADSIMVLDAEEIDGSDEDEQESSSAPMIFDADELENGESFNDGSSVVVDAYETESIFSAGDHQNHQSADTQQKQQIISAPVLPPPIITASISKQSDLLDSSDKQQPLTSQQQQHQSKSADSEAFKVKGVRHVVSYGSDFDKTAATLLSSIKDDIARKAAAGIVSPGAFGSSGKPLPTAASIAAAIEHHQQKQQQKQSKPATTTATVAAVTEDEPLAETPQSQTHSKHTGRFSGLFGFGPRSQKHAAPPPSSSSASGGGGVSGSLRVVTDFQSLRNASSGSLGINEAPSSDGKKSASPSTVSKRWRVPFRQLKSSNVSATTAESASLQSATLSAKPADDSADMTVVSGTSRIVRRSRYRAGTTSDIESPQTAAKVLSATVGERPYSMVENSTSSSSGAVTPTRRLFRQQQNQNPGISSVAVRRSRVIQESLSPVHTRVRFQGSREHGRGEAGAAAGGSTSGSESEISSANPMSRSRRSLQTLAAMGNNGSSLNSPATESEAGSFFTAGSPTSMDPKPLEKADSWTLMFFNKEFVVQPSSLSTGASSNSTAPTDETALEQHPAAETFMESPLSATELYNDSDGDEQYYPEDPQQMSASIENNSLDDCDADDAKSVASSTRTLPSTMRFTRGMRATLLERRPSQNIRGRPTADVIGEQLDEYFPDHDLDKPIVQSVVLSHGSSVLAPDHKYHIIVSEDESSGTATMSTMGTPQQDSQQRQLAEQTPSDSPEDPARENAEKSYLVDAAVIGGGYDGAGNMRAMMPPAIGRRKSVRMLVQETRQKRRRQYRARTPMLGSPEALDHETTHLPSLPTGATAGRDQISDKAGSPSPENNSESSPSSVLHGAAGNKSHVLPPPILRRKSTKLWGCIPEEIRPINHPSRGRSNGDIVRRALSLLRKPEPDPQAEKDIVEAAIKCGDSSSIGSTRAHFVTERAKQQQQQQQQQQKKASEDAAGDVLAEIQLRAITIQWIKGKLIGKGSFGNVHVAINAATGEVIAVKQIKLPKSICALNKGVGSQRDKDQWEEAISMMYTEVELLKDLDHENIVQLLGFEIVGGVMSMFLEYVPGGTVQSLVQQHGPLPESVVHSFLRQILAGLAYLHERSILHRDIKGANILVDETGTCKISDFGVSRRTDHSSLVALFRNAPKSHGKIIGTVPFMAPEVARGSRYTEAADIWSLGCVVVQMWSGRPPWDELQEPQVFFKLGRGQAPPIPDDLTEHGLEFCKNCFAADPAQRWSAGQLACMDFALVPGDYEYPYAIPASGGHWP</sequence>
<feature type="compositionally biased region" description="Low complexity" evidence="6">
    <location>
        <begin position="869"/>
        <end position="891"/>
    </location>
</feature>
<organism evidence="9 10">
    <name type="scientific">Coemansia asiatica</name>
    <dbReference type="NCBI Taxonomy" id="1052880"/>
    <lineage>
        <taxon>Eukaryota</taxon>
        <taxon>Fungi</taxon>
        <taxon>Fungi incertae sedis</taxon>
        <taxon>Zoopagomycota</taxon>
        <taxon>Kickxellomycotina</taxon>
        <taxon>Kickxellomycetes</taxon>
        <taxon>Kickxellales</taxon>
        <taxon>Kickxellaceae</taxon>
        <taxon>Coemansia</taxon>
    </lineage>
</organism>
<evidence type="ECO:0000259" key="7">
    <source>
        <dbReference type="PROSITE" id="PS50011"/>
    </source>
</evidence>
<evidence type="ECO:0000313" key="9">
    <source>
        <dbReference type="EMBL" id="KAJ1646883.1"/>
    </source>
</evidence>
<dbReference type="PROSITE" id="PS50105">
    <property type="entry name" value="SAM_DOMAIN"/>
    <property type="match status" value="1"/>
</dbReference>
<keyword evidence="10" id="KW-1185">Reference proteome</keyword>
<evidence type="ECO:0000256" key="5">
    <source>
        <dbReference type="PROSITE-ProRule" id="PRU10141"/>
    </source>
</evidence>
<dbReference type="SUPFAM" id="SSF56112">
    <property type="entry name" value="Protein kinase-like (PK-like)"/>
    <property type="match status" value="1"/>
</dbReference>
<dbReference type="InterPro" id="IPR011009">
    <property type="entry name" value="Kinase-like_dom_sf"/>
</dbReference>
<dbReference type="Pfam" id="PF00069">
    <property type="entry name" value="Pkinase"/>
    <property type="match status" value="1"/>
</dbReference>
<feature type="compositionally biased region" description="Polar residues" evidence="6">
    <location>
        <begin position="223"/>
        <end position="234"/>
    </location>
</feature>
<dbReference type="GO" id="GO:0005524">
    <property type="term" value="F:ATP binding"/>
    <property type="evidence" value="ECO:0007669"/>
    <property type="project" value="UniProtKB-UniRule"/>
</dbReference>
<feature type="compositionally biased region" description="Polar residues" evidence="6">
    <location>
        <begin position="1484"/>
        <end position="1500"/>
    </location>
</feature>
<dbReference type="EMBL" id="JANBOH010000046">
    <property type="protein sequence ID" value="KAJ1646883.1"/>
    <property type="molecule type" value="Genomic_DNA"/>
</dbReference>
<feature type="region of interest" description="Disordered" evidence="6">
    <location>
        <begin position="1051"/>
        <end position="1078"/>
    </location>
</feature>
<evidence type="ECO:0000313" key="10">
    <source>
        <dbReference type="Proteomes" id="UP001145021"/>
    </source>
</evidence>
<feature type="region of interest" description="Disordered" evidence="6">
    <location>
        <begin position="1"/>
        <end position="30"/>
    </location>
</feature>
<evidence type="ECO:0000256" key="1">
    <source>
        <dbReference type="ARBA" id="ARBA00022679"/>
    </source>
</evidence>
<dbReference type="InterPro" id="IPR050538">
    <property type="entry name" value="MAP_kinase_kinase_kinase"/>
</dbReference>